<organism evidence="6 7">
    <name type="scientific">Ramlibacter agri</name>
    <dbReference type="NCBI Taxonomy" id="2728837"/>
    <lineage>
        <taxon>Bacteria</taxon>
        <taxon>Pseudomonadati</taxon>
        <taxon>Pseudomonadota</taxon>
        <taxon>Betaproteobacteria</taxon>
        <taxon>Burkholderiales</taxon>
        <taxon>Comamonadaceae</taxon>
        <taxon>Ramlibacter</taxon>
    </lineage>
</organism>
<dbReference type="CDD" id="cd00305">
    <property type="entry name" value="Cu-Zn_Superoxide_Dismutase"/>
    <property type="match status" value="1"/>
</dbReference>
<dbReference type="InterPro" id="IPR018152">
    <property type="entry name" value="SOD_Cu/Zn_BS"/>
</dbReference>
<dbReference type="EC" id="1.15.1.1" evidence="2"/>
<dbReference type="InterPro" id="IPR001424">
    <property type="entry name" value="SOD_Cu_Zn_dom"/>
</dbReference>
<reference evidence="6 7" key="1">
    <citation type="submission" date="2020-04" db="EMBL/GenBank/DDBJ databases">
        <title>Ramlibacter sp. G-1-2-2 isolated from soil.</title>
        <authorList>
            <person name="Dahal R.H."/>
        </authorList>
    </citation>
    <scope>NUCLEOTIDE SEQUENCE [LARGE SCALE GENOMIC DNA]</scope>
    <source>
        <strain evidence="6 7">G-1-2-2</strain>
    </source>
</reference>
<dbReference type="InterPro" id="IPR024134">
    <property type="entry name" value="SOD_Cu/Zn_/chaperone"/>
</dbReference>
<keyword evidence="4" id="KW-0732">Signal</keyword>
<dbReference type="Pfam" id="PF00080">
    <property type="entry name" value="Sod_Cu"/>
    <property type="match status" value="1"/>
</dbReference>
<dbReference type="RefSeq" id="WP_169418984.1">
    <property type="nucleotide sequence ID" value="NZ_JABBFX010000001.1"/>
</dbReference>
<comment type="similarity">
    <text evidence="1 2">Belongs to the Cu-Zn superoxide dismutase family.</text>
</comment>
<dbReference type="AlphaFoldDB" id="A0A848H238"/>
<evidence type="ECO:0000259" key="5">
    <source>
        <dbReference type="Pfam" id="PF00080"/>
    </source>
</evidence>
<proteinExistence type="inferred from homology"/>
<dbReference type="PROSITE" id="PS00332">
    <property type="entry name" value="SOD_CU_ZN_2"/>
    <property type="match status" value="1"/>
</dbReference>
<dbReference type="PANTHER" id="PTHR10003">
    <property type="entry name" value="SUPEROXIDE DISMUTASE CU-ZN -RELATED"/>
    <property type="match status" value="1"/>
</dbReference>
<dbReference type="GO" id="GO:0004784">
    <property type="term" value="F:superoxide dismutase activity"/>
    <property type="evidence" value="ECO:0007669"/>
    <property type="project" value="UniProtKB-EC"/>
</dbReference>
<feature type="domain" description="Superoxide dismutase copper/zinc binding" evidence="5">
    <location>
        <begin position="41"/>
        <end position="171"/>
    </location>
</feature>
<name>A0A848H238_9BURK</name>
<dbReference type="PROSITE" id="PS51257">
    <property type="entry name" value="PROKAR_LIPOPROTEIN"/>
    <property type="match status" value="1"/>
</dbReference>
<dbReference type="GO" id="GO:0005507">
    <property type="term" value="F:copper ion binding"/>
    <property type="evidence" value="ECO:0007669"/>
    <property type="project" value="InterPro"/>
</dbReference>
<evidence type="ECO:0000313" key="7">
    <source>
        <dbReference type="Proteomes" id="UP000541185"/>
    </source>
</evidence>
<keyword evidence="2" id="KW-0479">Metal-binding</keyword>
<keyword evidence="2" id="KW-0186">Copper</keyword>
<comment type="cofactor">
    <cofactor evidence="2">
        <name>Zn(2+)</name>
        <dbReference type="ChEBI" id="CHEBI:29105"/>
    </cofactor>
    <text evidence="2">Binds 1 zinc ion per subunit.</text>
</comment>
<feature type="region of interest" description="Disordered" evidence="3">
    <location>
        <begin position="152"/>
        <end position="174"/>
    </location>
</feature>
<feature type="chain" id="PRO_5032897787" description="Superoxide dismutase [Cu-Zn]" evidence="4">
    <location>
        <begin position="23"/>
        <end position="174"/>
    </location>
</feature>
<comment type="caution">
    <text evidence="6">The sequence shown here is derived from an EMBL/GenBank/DDBJ whole genome shotgun (WGS) entry which is preliminary data.</text>
</comment>
<dbReference type="EMBL" id="JABBFX010000001">
    <property type="protein sequence ID" value="NML44885.1"/>
    <property type="molecule type" value="Genomic_DNA"/>
</dbReference>
<dbReference type="Proteomes" id="UP000541185">
    <property type="component" value="Unassembled WGS sequence"/>
</dbReference>
<evidence type="ECO:0000256" key="4">
    <source>
        <dbReference type="SAM" id="SignalP"/>
    </source>
</evidence>
<comment type="function">
    <text evidence="2">Destroys radicals which are normally produced within the cells and which are toxic to biological systems.</text>
</comment>
<dbReference type="Gene3D" id="2.60.40.200">
    <property type="entry name" value="Superoxide dismutase, copper/zinc binding domain"/>
    <property type="match status" value="1"/>
</dbReference>
<keyword evidence="2" id="KW-0560">Oxidoreductase</keyword>
<dbReference type="PROSITE" id="PS00087">
    <property type="entry name" value="SOD_CU_ZN_1"/>
    <property type="match status" value="1"/>
</dbReference>
<protein>
    <recommendedName>
        <fullName evidence="2">Superoxide dismutase [Cu-Zn]</fullName>
        <ecNumber evidence="2">1.15.1.1</ecNumber>
    </recommendedName>
</protein>
<feature type="signal peptide" evidence="4">
    <location>
        <begin position="1"/>
        <end position="22"/>
    </location>
</feature>
<evidence type="ECO:0000256" key="2">
    <source>
        <dbReference type="RuleBase" id="RU000393"/>
    </source>
</evidence>
<comment type="cofactor">
    <cofactor evidence="2">
        <name>Cu cation</name>
        <dbReference type="ChEBI" id="CHEBI:23378"/>
    </cofactor>
    <text evidence="2">Binds 1 copper ion per subunit.</text>
</comment>
<dbReference type="InterPro" id="IPR036423">
    <property type="entry name" value="SOD-like_Cu/Zn_dom_sf"/>
</dbReference>
<sequence length="174" mass="17766">MNKTLLLPAVLVVALAGCASWWGDKQGAVATLSPTQGSTTSGIVKFEQRGSSVLVAGEVRGLPGSGENGFHIHEKGDCSSPDGSSAGGHWNPTRQPHGMIGSSPHHTGDLASLKPDANGVAHFSFLVENATIGGGGPNDILGKGVVVHRDRDDFTSQPAGNSGPRLACGPILRT</sequence>
<dbReference type="SUPFAM" id="SSF49329">
    <property type="entry name" value="Cu,Zn superoxide dismutase-like"/>
    <property type="match status" value="1"/>
</dbReference>
<evidence type="ECO:0000256" key="3">
    <source>
        <dbReference type="SAM" id="MobiDB-lite"/>
    </source>
</evidence>
<gene>
    <name evidence="6" type="ORF">HHL11_14095</name>
</gene>
<keyword evidence="2" id="KW-0862">Zinc</keyword>
<evidence type="ECO:0000256" key="1">
    <source>
        <dbReference type="ARBA" id="ARBA00010457"/>
    </source>
</evidence>
<comment type="catalytic activity">
    <reaction evidence="2">
        <text>2 superoxide + 2 H(+) = H2O2 + O2</text>
        <dbReference type="Rhea" id="RHEA:20696"/>
        <dbReference type="ChEBI" id="CHEBI:15378"/>
        <dbReference type="ChEBI" id="CHEBI:15379"/>
        <dbReference type="ChEBI" id="CHEBI:16240"/>
        <dbReference type="ChEBI" id="CHEBI:18421"/>
        <dbReference type="EC" id="1.15.1.1"/>
    </reaction>
</comment>
<keyword evidence="7" id="KW-1185">Reference proteome</keyword>
<evidence type="ECO:0000313" key="6">
    <source>
        <dbReference type="EMBL" id="NML44885.1"/>
    </source>
</evidence>
<accession>A0A848H238</accession>